<dbReference type="InterPro" id="IPR003593">
    <property type="entry name" value="AAA+_ATPase"/>
</dbReference>
<dbReference type="InterPro" id="IPR003959">
    <property type="entry name" value="ATPase_AAA_core"/>
</dbReference>
<dbReference type="AlphaFoldDB" id="A0A194W362"/>
<feature type="domain" description="AAA+ ATPase" evidence="2">
    <location>
        <begin position="657"/>
        <end position="756"/>
    </location>
</feature>
<dbReference type="SMART" id="SM00382">
    <property type="entry name" value="AAA"/>
    <property type="match status" value="1"/>
</dbReference>
<keyword evidence="3" id="KW-0482">Metalloprotease</keyword>
<dbReference type="EMBL" id="CM003103">
    <property type="protein sequence ID" value="KUI70475.1"/>
    <property type="molecule type" value="Genomic_DNA"/>
</dbReference>
<feature type="compositionally biased region" description="Polar residues" evidence="1">
    <location>
        <begin position="1"/>
        <end position="10"/>
    </location>
</feature>
<dbReference type="PANTHER" id="PTHR46411:SF3">
    <property type="entry name" value="AAA+ ATPASE DOMAIN-CONTAINING PROTEIN"/>
    <property type="match status" value="1"/>
</dbReference>
<dbReference type="OrthoDB" id="10042665at2759"/>
<feature type="compositionally biased region" description="Polar residues" evidence="1">
    <location>
        <begin position="28"/>
        <end position="39"/>
    </location>
</feature>
<accession>A0A194W362</accession>
<evidence type="ECO:0000259" key="2">
    <source>
        <dbReference type="SMART" id="SM00382"/>
    </source>
</evidence>
<dbReference type="Proteomes" id="UP000078559">
    <property type="component" value="Chromosome 6"/>
</dbReference>
<dbReference type="SUPFAM" id="SSF52540">
    <property type="entry name" value="P-loop containing nucleoside triphosphate hydrolases"/>
    <property type="match status" value="1"/>
</dbReference>
<gene>
    <name evidence="3" type="ORF">VM1G_06144</name>
</gene>
<proteinExistence type="predicted"/>
<dbReference type="GO" id="GO:0005524">
    <property type="term" value="F:ATP binding"/>
    <property type="evidence" value="ECO:0007669"/>
    <property type="project" value="InterPro"/>
</dbReference>
<protein>
    <submittedName>
        <fullName evidence="3">ATP-dependent zinc metalloprotease FtsH</fullName>
    </submittedName>
</protein>
<dbReference type="Pfam" id="PF00004">
    <property type="entry name" value="AAA"/>
    <property type="match status" value="1"/>
</dbReference>
<organism evidence="3 4">
    <name type="scientific">Cytospora mali</name>
    <name type="common">Apple Valsa canker fungus</name>
    <name type="synonym">Valsa mali</name>
    <dbReference type="NCBI Taxonomy" id="578113"/>
    <lineage>
        <taxon>Eukaryota</taxon>
        <taxon>Fungi</taxon>
        <taxon>Dikarya</taxon>
        <taxon>Ascomycota</taxon>
        <taxon>Pezizomycotina</taxon>
        <taxon>Sordariomycetes</taxon>
        <taxon>Sordariomycetidae</taxon>
        <taxon>Diaporthales</taxon>
        <taxon>Cytosporaceae</taxon>
        <taxon>Cytospora</taxon>
    </lineage>
</organism>
<dbReference type="InterPro" id="IPR027417">
    <property type="entry name" value="P-loop_NTPase"/>
</dbReference>
<dbReference type="InterPro" id="IPR054289">
    <property type="entry name" value="DUF7025"/>
</dbReference>
<sequence length="775" mass="88659">MSPLGPSSSPHAALSEDPHVKNTIAGALSQSEVTNSTEGEQPGGPVHVLPANIPLASGQDAMSRMADTLDSINASIQQMIALLRKDTTSAIDESDRELGSVYSYEAEEASEDGGQELHEAEHQPMITEAHENITNIRECNYYQFKHYEKNQPKHVIDIFLAGADFETEIKACRNSNLTAEESAPNVDDVADTQLENPGQKWIHQVRINSRFVLEILYGLGIKDGLNMSRIHTGTGHVFLRPFALLLHYHQAMQTKLQIISEEYDEANMGASKYVESGSETYLTPQSLAELRCYVEFVERHLMPDFNRYRNPEQPVDDTQKIRFDDIWYLFYPGQLIYIQKGERFEETPSGGRSIFQNIRRIDHIMQPQHEASYYHDPLYDDSYRKQWLHSLWCYNIDFNGEMYGRQSKELFLKRWEGEKRIMDLDFIPLCYVKDYETVLKRSIADGKALVNLYAQRRGFHSGWTPVNGPLGESLFDADNEKIRNSVHLESDVLVDYQETFNTYPFWKPSFSVGHIHSSSVSTVVALDDRLYANEKSADVSDTIIICDCAAFIENSEYNREDPYIHALVPELRNEEDHALLVRRFFAYSVRERRFVQLDIRALDKRGQRENRAAFDSLQIEYKHLIDSVVQSHFKRKQAMSKGNIGMETQGFFRMKEKGVIIVLHGEPGVGKTATAEAIAQKWNKPLWQITSGDLGIDAEGVERSFKKILRLANLWNCVLVLDEADVFITERDKRDLARNSLVSVFLRMLEYYSGILFLETNRSGVLDEGVTSRVV</sequence>
<keyword evidence="3" id="KW-0378">Hydrolase</keyword>
<name>A0A194W362_CYTMA</name>
<reference evidence="3" key="1">
    <citation type="submission" date="2014-12" db="EMBL/GenBank/DDBJ databases">
        <title>Genome Sequence of Valsa Canker Pathogens Uncovers a Specific Adaption of Colonization on Woody Bark.</title>
        <authorList>
            <person name="Yin Z."/>
            <person name="Liu H."/>
            <person name="Gao X."/>
            <person name="Li Z."/>
            <person name="Song N."/>
            <person name="Ke X."/>
            <person name="Dai Q."/>
            <person name="Wu Y."/>
            <person name="Sun Y."/>
            <person name="Xu J.-R."/>
            <person name="Kang Z.K."/>
            <person name="Wang L."/>
            <person name="Huang L."/>
        </authorList>
    </citation>
    <scope>NUCLEOTIDE SEQUENCE [LARGE SCALE GENOMIC DNA]</scope>
    <source>
        <strain evidence="3">03-8</strain>
    </source>
</reference>
<keyword evidence="4" id="KW-1185">Reference proteome</keyword>
<evidence type="ECO:0000313" key="4">
    <source>
        <dbReference type="Proteomes" id="UP000078559"/>
    </source>
</evidence>
<dbReference type="GO" id="GO:0016887">
    <property type="term" value="F:ATP hydrolysis activity"/>
    <property type="evidence" value="ECO:0007669"/>
    <property type="project" value="InterPro"/>
</dbReference>
<evidence type="ECO:0000313" key="3">
    <source>
        <dbReference type="EMBL" id="KUI70475.1"/>
    </source>
</evidence>
<dbReference type="PANTHER" id="PTHR46411">
    <property type="entry name" value="FAMILY ATPASE, PUTATIVE-RELATED"/>
    <property type="match status" value="1"/>
</dbReference>
<dbReference type="GO" id="GO:0008237">
    <property type="term" value="F:metallopeptidase activity"/>
    <property type="evidence" value="ECO:0007669"/>
    <property type="project" value="UniProtKB-KW"/>
</dbReference>
<dbReference type="Pfam" id="PF22942">
    <property type="entry name" value="DUF7025"/>
    <property type="match status" value="1"/>
</dbReference>
<evidence type="ECO:0000256" key="1">
    <source>
        <dbReference type="SAM" id="MobiDB-lite"/>
    </source>
</evidence>
<keyword evidence="3" id="KW-0645">Protease</keyword>
<dbReference type="Gene3D" id="3.40.50.300">
    <property type="entry name" value="P-loop containing nucleotide triphosphate hydrolases"/>
    <property type="match status" value="1"/>
</dbReference>
<feature type="region of interest" description="Disordered" evidence="1">
    <location>
        <begin position="1"/>
        <end position="52"/>
    </location>
</feature>